<dbReference type="GO" id="GO:0005634">
    <property type="term" value="C:nucleus"/>
    <property type="evidence" value="ECO:0007669"/>
    <property type="project" value="UniProtKB-SubCell"/>
</dbReference>
<dbReference type="SMART" id="SM00614">
    <property type="entry name" value="ZnF_BED"/>
    <property type="match status" value="1"/>
</dbReference>
<keyword evidence="4" id="KW-0862">Zinc</keyword>
<comment type="caution">
    <text evidence="10">The sequence shown here is derived from an EMBL/GenBank/DDBJ whole genome shotgun (WGS) entry which is preliminary data.</text>
</comment>
<dbReference type="GO" id="GO:0046983">
    <property type="term" value="F:protein dimerization activity"/>
    <property type="evidence" value="ECO:0007669"/>
    <property type="project" value="InterPro"/>
</dbReference>
<sequence length="675" mass="75305">MSSGSGPISQPTTSSDSDNATRPSVSEAPPNPKRSWVWSYFSEVDEKYVECNVLDRGGRGCKKRLKRDRTGSTKSMSDHLHALHCMTNPNLQVINQPIKPGLDKYITCSHVKKGLSLETLKTALVYFIADCDLPLSITKSSSFSALLELCNPTILNILVCHTALTSHLSNLFLFHQEHICQLCTKKSKKLSFTTDTWTSPNVTAYMAVTGHFIDDDFKLTSLLLGLSKIEGDHSGPSLANNFLSILKRYSLDDAIICITADNASVNQRMAQEIEKQCPTFTSSTNMIGCMAHVLHLAARDGLRSLADGPTSATTPEDEGLPAPMSIASLVTAPDGLQVKYDSIISRVARLGSYLRHSPQRREKFVTTVKLIYDVEKPSNATTLLTHVCTRWNSTYEMLERASSLREAYDQYCSLANMQSYRLSPIDWEKLTVMVRFLHPLYEATNIICGSTYPTINHALPLYILLIKRICQACDQYDVRPIEPASNAIKNKLTKYLTMLLCKTPVVCATILDPRFKLNFFASHEATLARFGTSTNHLAKLFQDEAKKHFTAPSDLPNNTQNIPMAGLFDELYTSSTPDSNSLETELQRFFAEPPEVKSTDILLFWKSRGTIFPTLTQMACKYLSIPATSAPSERVFSCGRKILTYQRASLSSMHVEQLACVKDWARTFGPIYCQD</sequence>
<feature type="region of interest" description="Disordered" evidence="7">
    <location>
        <begin position="1"/>
        <end position="33"/>
    </location>
</feature>
<dbReference type="SUPFAM" id="SSF53098">
    <property type="entry name" value="Ribonuclease H-like"/>
    <property type="match status" value="1"/>
</dbReference>
<keyword evidence="5" id="KW-0238">DNA-binding</keyword>
<dbReference type="AlphaFoldDB" id="A0A9Q3F1Z5"/>
<comment type="subcellular location">
    <subcellularLocation>
        <location evidence="1">Nucleus</location>
    </subcellularLocation>
</comment>
<dbReference type="InterPro" id="IPR025525">
    <property type="entry name" value="hAT-like_transposase_RNase-H"/>
</dbReference>
<evidence type="ECO:0000256" key="6">
    <source>
        <dbReference type="ARBA" id="ARBA00023242"/>
    </source>
</evidence>
<evidence type="ECO:0000256" key="5">
    <source>
        <dbReference type="ARBA" id="ARBA00023125"/>
    </source>
</evidence>
<dbReference type="OrthoDB" id="2506934at2759"/>
<dbReference type="EMBL" id="AVOT02036743">
    <property type="protein sequence ID" value="MBW0531314.1"/>
    <property type="molecule type" value="Genomic_DNA"/>
</dbReference>
<dbReference type="Proteomes" id="UP000765509">
    <property type="component" value="Unassembled WGS sequence"/>
</dbReference>
<evidence type="ECO:0000259" key="9">
    <source>
        <dbReference type="Pfam" id="PF14372"/>
    </source>
</evidence>
<keyword evidence="3" id="KW-0863">Zinc-finger</keyword>
<feature type="compositionally biased region" description="Polar residues" evidence="7">
    <location>
        <begin position="1"/>
        <end position="24"/>
    </location>
</feature>
<name>A0A9Q3F1Z5_9BASI</name>
<evidence type="ECO:0000256" key="1">
    <source>
        <dbReference type="ARBA" id="ARBA00004123"/>
    </source>
</evidence>
<evidence type="ECO:0008006" key="12">
    <source>
        <dbReference type="Google" id="ProtNLM"/>
    </source>
</evidence>
<protein>
    <recommendedName>
        <fullName evidence="12">HAT C-terminal dimerisation domain-containing protein</fullName>
    </recommendedName>
</protein>
<organism evidence="10 11">
    <name type="scientific">Austropuccinia psidii MF-1</name>
    <dbReference type="NCBI Taxonomy" id="1389203"/>
    <lineage>
        <taxon>Eukaryota</taxon>
        <taxon>Fungi</taxon>
        <taxon>Dikarya</taxon>
        <taxon>Basidiomycota</taxon>
        <taxon>Pucciniomycotina</taxon>
        <taxon>Pucciniomycetes</taxon>
        <taxon>Pucciniales</taxon>
        <taxon>Sphaerophragmiaceae</taxon>
        <taxon>Austropuccinia</taxon>
    </lineage>
</organism>
<dbReference type="GO" id="GO:0003677">
    <property type="term" value="F:DNA binding"/>
    <property type="evidence" value="ECO:0007669"/>
    <property type="project" value="UniProtKB-KW"/>
</dbReference>
<evidence type="ECO:0000256" key="2">
    <source>
        <dbReference type="ARBA" id="ARBA00022723"/>
    </source>
</evidence>
<gene>
    <name evidence="10" type="ORF">O181_071029</name>
</gene>
<evidence type="ECO:0000313" key="11">
    <source>
        <dbReference type="Proteomes" id="UP000765509"/>
    </source>
</evidence>
<feature type="domain" description="hAT-like transposase RNase-H fold" evidence="9">
    <location>
        <begin position="448"/>
        <end position="521"/>
    </location>
</feature>
<dbReference type="InterPro" id="IPR008906">
    <property type="entry name" value="HATC_C_dom"/>
</dbReference>
<evidence type="ECO:0000256" key="4">
    <source>
        <dbReference type="ARBA" id="ARBA00022833"/>
    </source>
</evidence>
<evidence type="ECO:0000259" key="8">
    <source>
        <dbReference type="Pfam" id="PF05699"/>
    </source>
</evidence>
<evidence type="ECO:0000256" key="7">
    <source>
        <dbReference type="SAM" id="MobiDB-lite"/>
    </source>
</evidence>
<accession>A0A9Q3F1Z5</accession>
<feature type="domain" description="HAT C-terminal dimerisation" evidence="8">
    <location>
        <begin position="585"/>
        <end position="664"/>
    </location>
</feature>
<evidence type="ECO:0000256" key="3">
    <source>
        <dbReference type="ARBA" id="ARBA00022771"/>
    </source>
</evidence>
<dbReference type="Pfam" id="PF05699">
    <property type="entry name" value="Dimer_Tnp_hAT"/>
    <property type="match status" value="1"/>
</dbReference>
<keyword evidence="11" id="KW-1185">Reference proteome</keyword>
<keyword evidence="6" id="KW-0539">Nucleus</keyword>
<dbReference type="InterPro" id="IPR012337">
    <property type="entry name" value="RNaseH-like_sf"/>
</dbReference>
<dbReference type="GO" id="GO:0008270">
    <property type="term" value="F:zinc ion binding"/>
    <property type="evidence" value="ECO:0007669"/>
    <property type="project" value="UniProtKB-KW"/>
</dbReference>
<proteinExistence type="predicted"/>
<dbReference type="PANTHER" id="PTHR46481:SF10">
    <property type="entry name" value="ZINC FINGER BED DOMAIN-CONTAINING PROTEIN 39"/>
    <property type="match status" value="1"/>
</dbReference>
<dbReference type="Pfam" id="PF14372">
    <property type="entry name" value="hAT-like_RNase-H"/>
    <property type="match status" value="1"/>
</dbReference>
<evidence type="ECO:0000313" key="10">
    <source>
        <dbReference type="EMBL" id="MBW0531314.1"/>
    </source>
</evidence>
<reference evidence="10" key="1">
    <citation type="submission" date="2021-03" db="EMBL/GenBank/DDBJ databases">
        <title>Draft genome sequence of rust myrtle Austropuccinia psidii MF-1, a brazilian biotype.</title>
        <authorList>
            <person name="Quecine M.C."/>
            <person name="Pachon D.M.R."/>
            <person name="Bonatelli M.L."/>
            <person name="Correr F.H."/>
            <person name="Franceschini L.M."/>
            <person name="Leite T.F."/>
            <person name="Margarido G.R.A."/>
            <person name="Almeida C.A."/>
            <person name="Ferrarezi J.A."/>
            <person name="Labate C.A."/>
        </authorList>
    </citation>
    <scope>NUCLEOTIDE SEQUENCE</scope>
    <source>
        <strain evidence="10">MF-1</strain>
    </source>
</reference>
<keyword evidence="2" id="KW-0479">Metal-binding</keyword>
<dbReference type="InterPro" id="IPR052035">
    <property type="entry name" value="ZnF_BED_domain_contain"/>
</dbReference>
<dbReference type="PANTHER" id="PTHR46481">
    <property type="entry name" value="ZINC FINGER BED DOMAIN-CONTAINING PROTEIN 4"/>
    <property type="match status" value="1"/>
</dbReference>